<keyword evidence="4" id="KW-0106">Calcium</keyword>
<keyword evidence="2" id="KW-0819">tRNA processing</keyword>
<dbReference type="KEGG" id="snq:CP978_21790"/>
<dbReference type="SUPFAM" id="SSF69819">
    <property type="entry name" value="MTH1598-like"/>
    <property type="match status" value="1"/>
</dbReference>
<accession>A0A5P2W636</accession>
<name>A0A5P2W636_9ACTN</name>
<comment type="similarity">
    <text evidence="1">Belongs to the archease family.</text>
</comment>
<dbReference type="AlphaFoldDB" id="A0A5P2W636"/>
<keyword evidence="3" id="KW-0479">Metal-binding</keyword>
<protein>
    <submittedName>
        <fullName evidence="7">Archease</fullName>
    </submittedName>
</protein>
<dbReference type="EMBL" id="CP023747">
    <property type="protein sequence ID" value="QEV40835.1"/>
    <property type="molecule type" value="Genomic_DNA"/>
</dbReference>
<evidence type="ECO:0000256" key="5">
    <source>
        <dbReference type="SAM" id="MobiDB-lite"/>
    </source>
</evidence>
<gene>
    <name evidence="7" type="ORF">CP978_21790</name>
</gene>
<organism evidence="7 8">
    <name type="scientific">Streptomyces nodosus</name>
    <dbReference type="NCBI Taxonomy" id="40318"/>
    <lineage>
        <taxon>Bacteria</taxon>
        <taxon>Bacillati</taxon>
        <taxon>Actinomycetota</taxon>
        <taxon>Actinomycetes</taxon>
        <taxon>Kitasatosporales</taxon>
        <taxon>Streptomycetaceae</taxon>
        <taxon>Streptomyces</taxon>
    </lineage>
</organism>
<feature type="domain" description="Archease" evidence="6">
    <location>
        <begin position="36"/>
        <end position="167"/>
    </location>
</feature>
<reference evidence="7 8" key="1">
    <citation type="submission" date="2017-09" db="EMBL/GenBank/DDBJ databases">
        <title>Streptomyces genome completion.</title>
        <authorList>
            <person name="Lee N."/>
            <person name="Cho B.-K."/>
        </authorList>
    </citation>
    <scope>NUCLEOTIDE SEQUENCE [LARGE SCALE GENOMIC DNA]</scope>
    <source>
        <strain evidence="7 8">ATCC 14899</strain>
    </source>
</reference>
<proteinExistence type="inferred from homology"/>
<sequence>MDHHGDHHGGDHGGDRGGDRGDHHGGGHGGRRGGHRSVPHTADLRIEAWGATREECLAQAVRGVCASFLDLGETARVRVREVLVPGDSDEDLLVGLLEEVVYRLDTEGEVPVTADLAPAEGGLRVRLHMADAGAFPLTGAVPKAVTLHELDITGGARGWTCSVTLDV</sequence>
<evidence type="ECO:0000313" key="7">
    <source>
        <dbReference type="EMBL" id="QEV40835.1"/>
    </source>
</evidence>
<dbReference type="Pfam" id="PF01951">
    <property type="entry name" value="Archease"/>
    <property type="match status" value="1"/>
</dbReference>
<dbReference type="Proteomes" id="UP000325763">
    <property type="component" value="Chromosome"/>
</dbReference>
<evidence type="ECO:0000259" key="6">
    <source>
        <dbReference type="Pfam" id="PF01951"/>
    </source>
</evidence>
<feature type="compositionally biased region" description="Basic residues" evidence="5">
    <location>
        <begin position="29"/>
        <end position="38"/>
    </location>
</feature>
<dbReference type="InterPro" id="IPR036820">
    <property type="entry name" value="Archease_dom_sf"/>
</dbReference>
<feature type="region of interest" description="Disordered" evidence="5">
    <location>
        <begin position="1"/>
        <end position="40"/>
    </location>
</feature>
<evidence type="ECO:0000313" key="8">
    <source>
        <dbReference type="Proteomes" id="UP000325763"/>
    </source>
</evidence>
<dbReference type="RefSeq" id="WP_079162248.1">
    <property type="nucleotide sequence ID" value="NZ_CP009313.1"/>
</dbReference>
<dbReference type="Gene3D" id="3.55.10.10">
    <property type="entry name" value="Archease domain"/>
    <property type="match status" value="1"/>
</dbReference>
<evidence type="ECO:0000256" key="1">
    <source>
        <dbReference type="ARBA" id="ARBA00007963"/>
    </source>
</evidence>
<dbReference type="GO" id="GO:0046872">
    <property type="term" value="F:metal ion binding"/>
    <property type="evidence" value="ECO:0007669"/>
    <property type="project" value="UniProtKB-KW"/>
</dbReference>
<dbReference type="InterPro" id="IPR023572">
    <property type="entry name" value="Archease_dom"/>
</dbReference>
<dbReference type="GO" id="GO:0008033">
    <property type="term" value="P:tRNA processing"/>
    <property type="evidence" value="ECO:0007669"/>
    <property type="project" value="UniProtKB-KW"/>
</dbReference>
<evidence type="ECO:0000256" key="2">
    <source>
        <dbReference type="ARBA" id="ARBA00022694"/>
    </source>
</evidence>
<dbReference type="OrthoDB" id="3827441at2"/>
<feature type="compositionally biased region" description="Basic and acidic residues" evidence="5">
    <location>
        <begin position="1"/>
        <end position="25"/>
    </location>
</feature>
<evidence type="ECO:0000256" key="3">
    <source>
        <dbReference type="ARBA" id="ARBA00022723"/>
    </source>
</evidence>
<evidence type="ECO:0000256" key="4">
    <source>
        <dbReference type="ARBA" id="ARBA00022837"/>
    </source>
</evidence>